<dbReference type="EMBL" id="CP001359">
    <property type="protein sequence ID" value="ACL67243.1"/>
    <property type="molecule type" value="Genomic_DNA"/>
</dbReference>
<dbReference type="Gene3D" id="3.30.530.20">
    <property type="match status" value="1"/>
</dbReference>
<dbReference type="InterPro" id="IPR023393">
    <property type="entry name" value="START-like_dom_sf"/>
</dbReference>
<evidence type="ECO:0000259" key="2">
    <source>
        <dbReference type="Pfam" id="PF08327"/>
    </source>
</evidence>
<comment type="similarity">
    <text evidence="1">Belongs to the AHA1 family.</text>
</comment>
<feature type="domain" description="Activator of Hsp90 ATPase homologue 1/2-like C-terminal" evidence="2">
    <location>
        <begin position="16"/>
        <end position="133"/>
    </location>
</feature>
<dbReference type="SUPFAM" id="SSF55961">
    <property type="entry name" value="Bet v1-like"/>
    <property type="match status" value="1"/>
</dbReference>
<dbReference type="AlphaFoldDB" id="B8J8F7"/>
<dbReference type="Proteomes" id="UP000007089">
    <property type="component" value="Chromosome"/>
</dbReference>
<dbReference type="KEGG" id="acp:A2cp1_3920"/>
<dbReference type="Pfam" id="PF08327">
    <property type="entry name" value="AHSA1"/>
    <property type="match status" value="1"/>
</dbReference>
<accession>B8J8F7</accession>
<evidence type="ECO:0000313" key="4">
    <source>
        <dbReference type="Proteomes" id="UP000007089"/>
    </source>
</evidence>
<keyword evidence="4" id="KW-1185">Reference proteome</keyword>
<evidence type="ECO:0000256" key="1">
    <source>
        <dbReference type="ARBA" id="ARBA00006817"/>
    </source>
</evidence>
<dbReference type="RefSeq" id="WP_015934972.1">
    <property type="nucleotide sequence ID" value="NC_011891.1"/>
</dbReference>
<reference evidence="3" key="1">
    <citation type="submission" date="2009-01" db="EMBL/GenBank/DDBJ databases">
        <title>Complete sequence of Anaeromyxobacter dehalogenans 2CP-1.</title>
        <authorList>
            <consortium name="US DOE Joint Genome Institute"/>
            <person name="Lucas S."/>
            <person name="Copeland A."/>
            <person name="Lapidus A."/>
            <person name="Glavina del Rio T."/>
            <person name="Dalin E."/>
            <person name="Tice H."/>
            <person name="Bruce D."/>
            <person name="Goodwin L."/>
            <person name="Pitluck S."/>
            <person name="Saunders E."/>
            <person name="Brettin T."/>
            <person name="Detter J.C."/>
            <person name="Han C."/>
            <person name="Larimer F."/>
            <person name="Land M."/>
            <person name="Hauser L."/>
            <person name="Kyrpides N."/>
            <person name="Ovchinnikova G."/>
            <person name="Beliaev A.S."/>
            <person name="Richardson P."/>
        </authorList>
    </citation>
    <scope>NUCLEOTIDE SEQUENCE</scope>
    <source>
        <strain evidence="3">2CP-1</strain>
    </source>
</reference>
<dbReference type="InterPro" id="IPR013538">
    <property type="entry name" value="ASHA1/2-like_C"/>
</dbReference>
<sequence length="136" mass="15119">MTPSPGIHLEHFYAHAPAAVWRALTDPQLHARWWAAGDVRPVVGHRFDLDMGPFGKQPCEVLEVQPERLLRYRFASGTLDTIITWRLTPEGTGTRLTLTHEGFDLDSPLGRRAFEGMKPGWPAVLARLGALLGELG</sequence>
<organism evidence="3 4">
    <name type="scientific">Anaeromyxobacter dehalogenans (strain ATCC BAA-258 / DSM 21875 / 2CP-1)</name>
    <dbReference type="NCBI Taxonomy" id="455488"/>
    <lineage>
        <taxon>Bacteria</taxon>
        <taxon>Pseudomonadati</taxon>
        <taxon>Myxococcota</taxon>
        <taxon>Myxococcia</taxon>
        <taxon>Myxococcales</taxon>
        <taxon>Cystobacterineae</taxon>
        <taxon>Anaeromyxobacteraceae</taxon>
        <taxon>Anaeromyxobacter</taxon>
    </lineage>
</organism>
<dbReference type="HOGENOM" id="CLU_108923_9_1_7"/>
<evidence type="ECO:0000313" key="3">
    <source>
        <dbReference type="EMBL" id="ACL67243.1"/>
    </source>
</evidence>
<name>B8J8F7_ANAD2</name>
<dbReference type="CDD" id="cd07814">
    <property type="entry name" value="SRPBCC_CalC_Aha1-like"/>
    <property type="match status" value="1"/>
</dbReference>
<gene>
    <name evidence="3" type="ordered locus">A2cp1_3920</name>
</gene>
<protein>
    <submittedName>
        <fullName evidence="3">Activator of Hsp90 ATPase 1 family protein</fullName>
    </submittedName>
</protein>
<proteinExistence type="inferred from homology"/>